<dbReference type="GO" id="GO:0009002">
    <property type="term" value="F:serine-type D-Ala-D-Ala carboxypeptidase activity"/>
    <property type="evidence" value="ECO:0007669"/>
    <property type="project" value="UniProtKB-EC"/>
</dbReference>
<dbReference type="EC" id="3.4.16.4" evidence="3"/>
<feature type="domain" description="Beta-lactamase-related" evidence="2">
    <location>
        <begin position="49"/>
        <end position="376"/>
    </location>
</feature>
<evidence type="ECO:0000256" key="1">
    <source>
        <dbReference type="SAM" id="SignalP"/>
    </source>
</evidence>
<name>A0A8J7GMV6_9ACTN</name>
<feature type="chain" id="PRO_5038403272" evidence="1">
    <location>
        <begin position="35"/>
        <end position="411"/>
    </location>
</feature>
<evidence type="ECO:0000313" key="3">
    <source>
        <dbReference type="EMBL" id="MBG6134578.1"/>
    </source>
</evidence>
<dbReference type="RefSeq" id="WP_197001795.1">
    <property type="nucleotide sequence ID" value="NZ_BONS01000023.1"/>
</dbReference>
<dbReference type="InterPro" id="IPR001466">
    <property type="entry name" value="Beta-lactam-related"/>
</dbReference>
<keyword evidence="3" id="KW-0645">Protease</keyword>
<dbReference type="PANTHER" id="PTHR46825:SF7">
    <property type="entry name" value="D-ALANYL-D-ALANINE CARBOXYPEPTIDASE"/>
    <property type="match status" value="1"/>
</dbReference>
<dbReference type="Gene3D" id="3.40.710.10">
    <property type="entry name" value="DD-peptidase/beta-lactamase superfamily"/>
    <property type="match status" value="1"/>
</dbReference>
<dbReference type="SUPFAM" id="SSF56601">
    <property type="entry name" value="beta-lactamase/transpeptidase-like"/>
    <property type="match status" value="1"/>
</dbReference>
<dbReference type="InterPro" id="IPR012338">
    <property type="entry name" value="Beta-lactam/transpept-like"/>
</dbReference>
<dbReference type="Proteomes" id="UP000622552">
    <property type="component" value="Unassembled WGS sequence"/>
</dbReference>
<feature type="signal peptide" evidence="1">
    <location>
        <begin position="1"/>
        <end position="34"/>
    </location>
</feature>
<dbReference type="EMBL" id="JADOUF010000001">
    <property type="protein sequence ID" value="MBG6134578.1"/>
    <property type="molecule type" value="Genomic_DNA"/>
</dbReference>
<organism evidence="3 4">
    <name type="scientific">Longispora fulva</name>
    <dbReference type="NCBI Taxonomy" id="619741"/>
    <lineage>
        <taxon>Bacteria</taxon>
        <taxon>Bacillati</taxon>
        <taxon>Actinomycetota</taxon>
        <taxon>Actinomycetes</taxon>
        <taxon>Micromonosporales</taxon>
        <taxon>Micromonosporaceae</taxon>
        <taxon>Longispora</taxon>
    </lineage>
</organism>
<dbReference type="Pfam" id="PF00144">
    <property type="entry name" value="Beta-lactamase"/>
    <property type="match status" value="1"/>
</dbReference>
<keyword evidence="3" id="KW-0378">Hydrolase</keyword>
<dbReference type="AlphaFoldDB" id="A0A8J7GMV6"/>
<comment type="caution">
    <text evidence="3">The sequence shown here is derived from an EMBL/GenBank/DDBJ whole genome shotgun (WGS) entry which is preliminary data.</text>
</comment>
<keyword evidence="4" id="KW-1185">Reference proteome</keyword>
<proteinExistence type="predicted"/>
<dbReference type="InterPro" id="IPR050491">
    <property type="entry name" value="AmpC-like"/>
</dbReference>
<dbReference type="PANTHER" id="PTHR46825">
    <property type="entry name" value="D-ALANYL-D-ALANINE-CARBOXYPEPTIDASE/ENDOPEPTIDASE AMPH"/>
    <property type="match status" value="1"/>
</dbReference>
<reference evidence="3" key="1">
    <citation type="submission" date="2020-11" db="EMBL/GenBank/DDBJ databases">
        <title>Sequencing the genomes of 1000 actinobacteria strains.</title>
        <authorList>
            <person name="Klenk H.-P."/>
        </authorList>
    </citation>
    <scope>NUCLEOTIDE SEQUENCE</scope>
    <source>
        <strain evidence="3">DSM 45356</strain>
    </source>
</reference>
<keyword evidence="3" id="KW-0121">Carboxypeptidase</keyword>
<gene>
    <name evidence="3" type="ORF">IW245_000772</name>
</gene>
<accession>A0A8J7GMV6</accession>
<protein>
    <submittedName>
        <fullName evidence="3">D-alanyl-D-alanine carboxypeptidase</fullName>
        <ecNumber evidence="3">3.4.16.4</ecNumber>
    </submittedName>
</protein>
<keyword evidence="1" id="KW-0732">Signal</keyword>
<evidence type="ECO:0000259" key="2">
    <source>
        <dbReference type="Pfam" id="PF00144"/>
    </source>
</evidence>
<evidence type="ECO:0000313" key="4">
    <source>
        <dbReference type="Proteomes" id="UP000622552"/>
    </source>
</evidence>
<sequence length="411" mass="43956">MSTKNDKPRAPRFLWQAGLTAAALTLLAGTVAPAAATAAPSGHNRPELQAILQEGVDGGLTGVQARVRNERGEWAGSAGVRELGSAAAPSTNGRFRVGSVTKTFIATMTLRLVAQGKVGLDDPVADQLPEFGLDRRITTRMLLQHTSGVFNFTGDFDAEGKWVPGIVSAGKDWVDNRFTTYEPQELVRFALAKGPRFEPGADWRYANTNYVLARLLIERVTGHTFAEELERQILRPLGMHATTAPGFSAQITGPHAHAYYQYDDNGTLRTADVTLQNPSWISGGGDMISTTQDLQTFFSALMGGKLLPAPLLVEMRTPNPVAGYGLGLWTTPFPFPAPSCGAPIVHHNGSVQGYATLMYASPDGSKTLTASMTYVDGVGAETKAAAFMTATQKLLNETFCAGRAEAAQPTR</sequence>